<dbReference type="GeneID" id="56462265"/>
<evidence type="ECO:0000313" key="2">
    <source>
        <dbReference type="EMBL" id="UYF42398.1"/>
    </source>
</evidence>
<evidence type="ECO:0000313" key="1">
    <source>
        <dbReference type="EMBL" id="QNM89349.1"/>
    </source>
</evidence>
<dbReference type="AlphaFoldDB" id="A0A7G9LWV7"/>
<reference evidence="1 3" key="1">
    <citation type="journal article" date="2020" name="Front. Microbiol.">
        <title>Genomic Analysis and Antimicrobial Resistance of Aliarcobacter cryaerophilus Strains From German Water Poultry.</title>
        <authorList>
            <person name="Muller E."/>
            <person name="Hotzel H."/>
            <person name="Ahlers C."/>
            <person name="Hanel I."/>
            <person name="Tomaso H."/>
            <person name="Abdel-Glil M.Y."/>
        </authorList>
    </citation>
    <scope>NUCLEOTIDE SEQUENCE [LARGE SCALE GENOMIC DNA]</scope>
    <source>
        <strain evidence="1 3">16CS1285-4</strain>
    </source>
</reference>
<dbReference type="Proteomes" id="UP000515842">
    <property type="component" value="Chromosome"/>
</dbReference>
<accession>A0A7G9LWV7</accession>
<name>A0A7G9LWV7_9BACT</name>
<proteinExistence type="predicted"/>
<dbReference type="Proteomes" id="UP001164100">
    <property type="component" value="Chromosome"/>
</dbReference>
<dbReference type="EMBL" id="CP060693">
    <property type="protein sequence ID" value="QNM89349.1"/>
    <property type="molecule type" value="Genomic_DNA"/>
</dbReference>
<protein>
    <submittedName>
        <fullName evidence="1">Uncharacterized protein</fullName>
    </submittedName>
</protein>
<reference evidence="2" key="2">
    <citation type="journal article" date="2022" name="Front. Microbiol.">
        <title>Species classification and novel plasmid identifications in Arcobacter cryaerophilus and Arcobacter cryaerophilus-like organisms.</title>
        <authorList>
            <person name="Zhou G."/>
            <person name="Wang M."/>
            <person name="Wang H."/>
            <person name="Chen X."/>
            <person name="Gu Y."/>
            <person name="Shao Z."/>
            <person name="Zhang J."/>
            <person name="Zhang M."/>
        </authorList>
    </citation>
    <scope>NUCLEOTIDE SEQUENCE</scope>
    <source>
        <strain evidence="2">ICDCAC48</strain>
    </source>
</reference>
<organism evidence="1 3">
    <name type="scientific">Aliarcobacter cryaerophilus</name>
    <dbReference type="NCBI Taxonomy" id="28198"/>
    <lineage>
        <taxon>Bacteria</taxon>
        <taxon>Pseudomonadati</taxon>
        <taxon>Campylobacterota</taxon>
        <taxon>Epsilonproteobacteria</taxon>
        <taxon>Campylobacterales</taxon>
        <taxon>Arcobacteraceae</taxon>
        <taxon>Aliarcobacter</taxon>
    </lineage>
</organism>
<dbReference type="EMBL" id="CP099556">
    <property type="protein sequence ID" value="UYF42398.1"/>
    <property type="molecule type" value="Genomic_DNA"/>
</dbReference>
<dbReference type="RefSeq" id="WP_164071300.1">
    <property type="nucleotide sequence ID" value="NZ_CP026655.1"/>
</dbReference>
<sequence length="46" mass="5537">MRYFFKFFFIYLLLIVGLLYILADENINDLSGNDVDSTVEFVYEEF</sequence>
<evidence type="ECO:0000313" key="3">
    <source>
        <dbReference type="Proteomes" id="UP000515842"/>
    </source>
</evidence>
<gene>
    <name evidence="1" type="ORF">HOO34_06615</name>
    <name evidence="2" type="ORF">NGX11_05670</name>
</gene>